<dbReference type="Proteomes" id="UP000323856">
    <property type="component" value="Unassembled WGS sequence"/>
</dbReference>
<dbReference type="AlphaFoldDB" id="A0A5B0EGZ6"/>
<dbReference type="InterPro" id="IPR012506">
    <property type="entry name" value="TMEM86B-like"/>
</dbReference>
<evidence type="ECO:0000256" key="1">
    <source>
        <dbReference type="ARBA" id="ARBA00004141"/>
    </source>
</evidence>
<evidence type="ECO:0000256" key="6">
    <source>
        <dbReference type="SAM" id="Phobius"/>
    </source>
</evidence>
<dbReference type="OrthoDB" id="4227931at2"/>
<proteinExistence type="inferred from homology"/>
<sequence length="142" mass="14698">MPSSSRPSVQWCTSRPSGRCAAARWRPGGCLACPISPLFAALVFACGPGAGALLIPVVIYGLALVLMAMLSTGLGALAGVGGAIFLISDGLIALRSFTTMELPGASFWIMLSYVVGQGLIAMEVIQRTGREHGAPAPRRSRP</sequence>
<comment type="caution">
    <text evidence="7">The sequence shown here is derived from an EMBL/GenBank/DDBJ whole genome shotgun (WGS) entry which is preliminary data.</text>
</comment>
<evidence type="ECO:0000313" key="8">
    <source>
        <dbReference type="Proteomes" id="UP000323856"/>
    </source>
</evidence>
<feature type="transmembrane region" description="Helical" evidence="6">
    <location>
        <begin position="62"/>
        <end position="87"/>
    </location>
</feature>
<evidence type="ECO:0008006" key="9">
    <source>
        <dbReference type="Google" id="ProtNLM"/>
    </source>
</evidence>
<protein>
    <recommendedName>
        <fullName evidence="9">Lysoplasmalogenase</fullName>
    </recommendedName>
</protein>
<dbReference type="GO" id="GO:0016020">
    <property type="term" value="C:membrane"/>
    <property type="evidence" value="ECO:0007669"/>
    <property type="project" value="UniProtKB-SubCell"/>
</dbReference>
<reference evidence="7 8" key="1">
    <citation type="submission" date="2019-07" db="EMBL/GenBank/DDBJ databases">
        <title>Analysis of the biochemical properties, biological activity and biotechnological potential of siderophores and biosurfactants produced by Antarctic psychrotolerant bacteria.</title>
        <authorList>
            <person name="Styczynski M."/>
            <person name="Krucon T."/>
            <person name="Decewicz P."/>
            <person name="Dziewit L."/>
        </authorList>
    </citation>
    <scope>NUCLEOTIDE SEQUENCE [LARGE SCALE GENOMIC DNA]</scope>
    <source>
        <strain evidence="7 8">ANT_H27</strain>
    </source>
</reference>
<dbReference type="Pfam" id="PF07947">
    <property type="entry name" value="YhhN"/>
    <property type="match status" value="1"/>
</dbReference>
<keyword evidence="4 6" id="KW-1133">Transmembrane helix</keyword>
<feature type="transmembrane region" description="Helical" evidence="6">
    <location>
        <begin position="107"/>
        <end position="125"/>
    </location>
</feature>
<evidence type="ECO:0000256" key="5">
    <source>
        <dbReference type="ARBA" id="ARBA00023136"/>
    </source>
</evidence>
<keyword evidence="3 6" id="KW-0812">Transmembrane</keyword>
<gene>
    <name evidence="7" type="ORF">FQ154_06830</name>
</gene>
<evidence type="ECO:0000256" key="4">
    <source>
        <dbReference type="ARBA" id="ARBA00022989"/>
    </source>
</evidence>
<dbReference type="EMBL" id="VOBL01000005">
    <property type="protein sequence ID" value="KAA0977966.1"/>
    <property type="molecule type" value="Genomic_DNA"/>
</dbReference>
<name>A0A5B0EGZ6_9MICC</name>
<evidence type="ECO:0000256" key="3">
    <source>
        <dbReference type="ARBA" id="ARBA00022692"/>
    </source>
</evidence>
<comment type="similarity">
    <text evidence="2">Belongs to the TMEM86 family.</text>
</comment>
<evidence type="ECO:0000256" key="2">
    <source>
        <dbReference type="ARBA" id="ARBA00007375"/>
    </source>
</evidence>
<keyword evidence="5 6" id="KW-0472">Membrane</keyword>
<evidence type="ECO:0000313" key="7">
    <source>
        <dbReference type="EMBL" id="KAA0977966.1"/>
    </source>
</evidence>
<accession>A0A5B0EGZ6</accession>
<feature type="transmembrane region" description="Helical" evidence="6">
    <location>
        <begin position="35"/>
        <end position="55"/>
    </location>
</feature>
<organism evidence="7 8">
    <name type="scientific">Paeniglutamicibacter gangotriensis</name>
    <dbReference type="NCBI Taxonomy" id="254787"/>
    <lineage>
        <taxon>Bacteria</taxon>
        <taxon>Bacillati</taxon>
        <taxon>Actinomycetota</taxon>
        <taxon>Actinomycetes</taxon>
        <taxon>Micrococcales</taxon>
        <taxon>Micrococcaceae</taxon>
        <taxon>Paeniglutamicibacter</taxon>
    </lineage>
</organism>
<comment type="subcellular location">
    <subcellularLocation>
        <location evidence="1">Membrane</location>
        <topology evidence="1">Multi-pass membrane protein</topology>
    </subcellularLocation>
</comment>